<dbReference type="Proteomes" id="UP000664277">
    <property type="component" value="Unassembled WGS sequence"/>
</dbReference>
<evidence type="ECO:0000259" key="1">
    <source>
        <dbReference type="PROSITE" id="PS51819"/>
    </source>
</evidence>
<dbReference type="SUPFAM" id="SSF54593">
    <property type="entry name" value="Glyoxalase/Bleomycin resistance protein/Dihydroxybiphenyl dioxygenase"/>
    <property type="match status" value="1"/>
</dbReference>
<dbReference type="InterPro" id="IPR052393">
    <property type="entry name" value="Cadmium-induced_rsp"/>
</dbReference>
<dbReference type="AlphaFoldDB" id="A0A8J7PM91"/>
<evidence type="ECO:0000313" key="2">
    <source>
        <dbReference type="EMBL" id="MBN8660512.1"/>
    </source>
</evidence>
<name>A0A8J7PM91_9BACT</name>
<dbReference type="InterPro" id="IPR029068">
    <property type="entry name" value="Glyas_Bleomycin-R_OHBP_Dase"/>
</dbReference>
<dbReference type="PANTHER" id="PTHR41294">
    <property type="entry name" value="CADMIUM-INDUCED PROTEIN CADI"/>
    <property type="match status" value="1"/>
</dbReference>
<dbReference type="Pfam" id="PF00903">
    <property type="entry name" value="Glyoxalase"/>
    <property type="match status" value="1"/>
</dbReference>
<dbReference type="Gene3D" id="3.10.180.10">
    <property type="entry name" value="2,3-Dihydroxybiphenyl 1,2-Dioxygenase, domain 1"/>
    <property type="match status" value="1"/>
</dbReference>
<dbReference type="NCBIfam" id="NF041414">
    <property type="entry name" value="ArsI_CadI_VOC"/>
    <property type="match status" value="1"/>
</dbReference>
<dbReference type="InterPro" id="IPR049789">
    <property type="entry name" value="ArsI/CadI-like"/>
</dbReference>
<dbReference type="EMBL" id="JAFLCK010000011">
    <property type="protein sequence ID" value="MBN8660512.1"/>
    <property type="molecule type" value="Genomic_DNA"/>
</dbReference>
<dbReference type="PANTHER" id="PTHR41294:SF1">
    <property type="entry name" value="CADMIUM-INDUCED PROTEIN CADI"/>
    <property type="match status" value="1"/>
</dbReference>
<accession>A0A8J7PM91</accession>
<reference evidence="2" key="1">
    <citation type="submission" date="2021-02" db="EMBL/GenBank/DDBJ databases">
        <title>Genome-Resolved Metagenomics of a Microbial Community Performing Photosynthetic Biological Nutrient Removal.</title>
        <authorList>
            <person name="Mcdaniel E.A."/>
        </authorList>
    </citation>
    <scope>NUCLEOTIDE SEQUENCE</scope>
    <source>
        <strain evidence="2">UWPOB_OBS1</strain>
    </source>
</reference>
<dbReference type="InterPro" id="IPR037523">
    <property type="entry name" value="VOC_core"/>
</dbReference>
<evidence type="ECO:0000313" key="3">
    <source>
        <dbReference type="Proteomes" id="UP000664277"/>
    </source>
</evidence>
<protein>
    <submittedName>
        <fullName evidence="2">VOC family protein</fullName>
    </submittedName>
</protein>
<dbReference type="GO" id="GO:0046686">
    <property type="term" value="P:response to cadmium ion"/>
    <property type="evidence" value="ECO:0007669"/>
    <property type="project" value="TreeGrafter"/>
</dbReference>
<comment type="caution">
    <text evidence="2">The sequence shown here is derived from an EMBL/GenBank/DDBJ whole genome shotgun (WGS) entry which is preliminary data.</text>
</comment>
<sequence>MNEDCKTKSGASKRFHVHVAVKDIAESVSFYTTLFDAPPSVQKEDYAKWMLDDPRINFAISKRGREAGLDHLGLQVECDEDLHVISNRLKAAGDHIIEQESTTCCYAQGNKAWVHDPQGIAWETFHTTGSATVYGEDLQIASNSACCAPGLDSSDSLNNQCSDKAQDSVISVKIEL</sequence>
<organism evidence="2 3">
    <name type="scientific">Candidatus Obscuribacter phosphatis</name>
    <dbReference type="NCBI Taxonomy" id="1906157"/>
    <lineage>
        <taxon>Bacteria</taxon>
        <taxon>Bacillati</taxon>
        <taxon>Candidatus Melainabacteria</taxon>
        <taxon>Candidatus Obscuribacterales</taxon>
        <taxon>Candidatus Obscuribacteraceae</taxon>
        <taxon>Candidatus Obscuribacter</taxon>
    </lineage>
</organism>
<feature type="domain" description="VOC" evidence="1">
    <location>
        <begin position="13"/>
        <end position="127"/>
    </location>
</feature>
<dbReference type="InterPro" id="IPR004360">
    <property type="entry name" value="Glyas_Fos-R_dOase_dom"/>
</dbReference>
<gene>
    <name evidence="2" type="ORF">J0M35_09135</name>
</gene>
<dbReference type="PROSITE" id="PS51819">
    <property type="entry name" value="VOC"/>
    <property type="match status" value="1"/>
</dbReference>
<proteinExistence type="predicted"/>